<keyword evidence="3" id="KW-1185">Reference proteome</keyword>
<evidence type="ECO:0008006" key="4">
    <source>
        <dbReference type="Google" id="ProtNLM"/>
    </source>
</evidence>
<feature type="chain" id="PRO_5003188508" description="Outer membrane protein" evidence="1">
    <location>
        <begin position="23"/>
        <end position="429"/>
    </location>
</feature>
<dbReference type="HOGENOM" id="CLU_047829_0_0_10"/>
<dbReference type="eggNOG" id="COG2067">
    <property type="taxonomic scope" value="Bacteria"/>
</dbReference>
<feature type="signal peptide" evidence="1">
    <location>
        <begin position="1"/>
        <end position="22"/>
    </location>
</feature>
<protein>
    <recommendedName>
        <fullName evidence="4">Outer membrane protein</fullName>
    </recommendedName>
</protein>
<accession>E4RWU9</accession>
<keyword evidence="1" id="KW-0732">Signal</keyword>
<dbReference type="AlphaFoldDB" id="E4RWU9"/>
<dbReference type="KEGG" id="lby:Lbys_1441"/>
<evidence type="ECO:0000313" key="2">
    <source>
        <dbReference type="EMBL" id="ADQ17155.1"/>
    </source>
</evidence>
<dbReference type="Gene3D" id="2.40.160.60">
    <property type="entry name" value="Outer membrane protein transport protein (OMPP1/FadL/TodX)"/>
    <property type="match status" value="1"/>
</dbReference>
<proteinExistence type="predicted"/>
<gene>
    <name evidence="2" type="ordered locus">Lbys_1441</name>
</gene>
<reference key="1">
    <citation type="submission" date="2010-11" db="EMBL/GenBank/DDBJ databases">
        <title>The complete genome of Leadbetterella byssophila DSM 17132.</title>
        <authorList>
            <consortium name="US DOE Joint Genome Institute (JGI-PGF)"/>
            <person name="Lucas S."/>
            <person name="Copeland A."/>
            <person name="Lapidus A."/>
            <person name="Glavina del Rio T."/>
            <person name="Dalin E."/>
            <person name="Tice H."/>
            <person name="Bruce D."/>
            <person name="Goodwin L."/>
            <person name="Pitluck S."/>
            <person name="Kyrpides N."/>
            <person name="Mavromatis K."/>
            <person name="Ivanova N."/>
            <person name="Teshima H."/>
            <person name="Brettin T."/>
            <person name="Detter J.C."/>
            <person name="Han C."/>
            <person name="Tapia R."/>
            <person name="Land M."/>
            <person name="Hauser L."/>
            <person name="Markowitz V."/>
            <person name="Cheng J.-F."/>
            <person name="Hugenholtz P."/>
            <person name="Woyke T."/>
            <person name="Wu D."/>
            <person name="Tindall B."/>
            <person name="Pomrenke H.G."/>
            <person name="Brambilla E."/>
            <person name="Klenk H.-P."/>
            <person name="Eisen J.A."/>
        </authorList>
    </citation>
    <scope>NUCLEOTIDE SEQUENCE [LARGE SCALE GENOMIC DNA]</scope>
    <source>
        <strain>DSM 17132</strain>
    </source>
</reference>
<name>E4RWU9_LEAB4</name>
<dbReference type="Proteomes" id="UP000007435">
    <property type="component" value="Chromosome"/>
</dbReference>
<organism evidence="2 3">
    <name type="scientific">Leadbetterella byssophila (strain DSM 17132 / JCM 16389 / KACC 11308 / NBRC 106382 / 4M15)</name>
    <dbReference type="NCBI Taxonomy" id="649349"/>
    <lineage>
        <taxon>Bacteria</taxon>
        <taxon>Pseudomonadati</taxon>
        <taxon>Bacteroidota</taxon>
        <taxon>Cytophagia</taxon>
        <taxon>Cytophagales</taxon>
        <taxon>Leadbetterellaceae</taxon>
        <taxon>Leadbetterella</taxon>
    </lineage>
</organism>
<evidence type="ECO:0000256" key="1">
    <source>
        <dbReference type="SAM" id="SignalP"/>
    </source>
</evidence>
<dbReference type="EMBL" id="CP002305">
    <property type="protein sequence ID" value="ADQ17155.1"/>
    <property type="molecule type" value="Genomic_DNA"/>
</dbReference>
<sequence length="429" mass="47363">MSLKLRLAYLSILLFGSHYTFAQGQGRSPYSAIGIGELTEETTAAQEMMGGTGVSFGNTFYINTLNPALMGKDRVVNGMKYVALSVGGNGYFRNQEQGTLLGQDFGMNLSNLTMAFPVTRAWGIGVSFKPHSIVDYENVVRRHFTGSSSISSYHFSDYGGLSKVGLTNSVQIARGLYLGVEGQYYFGNIVRDTTSLFISSATYSRFTGRSSMSGFALKGGLAYAQKLSKRWKANVGGTYQLGTDLSGERLHIFQNLANTSNGITPLATPDTLAVSDFATSLPSSYRVGISLEKTYQFLIAAEYAFTDWEGISKPFDARAAANIRNSKQMSFGVEWIPDVNSTAYFNQVFYRAGFKSLQTPYYINGIHIKDNSFSFGMSMPLGKGGSYFDWALSVGTRGTLDKELVKENYIKMTVNFSLMRDWFHRPRIQ</sequence>
<reference evidence="2 3" key="2">
    <citation type="journal article" date="2011" name="Stand. Genomic Sci.">
        <title>Complete genome sequence of Leadbetterella byssophila type strain (4M15).</title>
        <authorList>
            <person name="Abt B."/>
            <person name="Teshima H."/>
            <person name="Lucas S."/>
            <person name="Lapidus A."/>
            <person name="Del Rio T.G."/>
            <person name="Nolan M."/>
            <person name="Tice H."/>
            <person name="Cheng J.F."/>
            <person name="Pitluck S."/>
            <person name="Liolios K."/>
            <person name="Pagani I."/>
            <person name="Ivanova N."/>
            <person name="Mavromatis K."/>
            <person name="Pati A."/>
            <person name="Tapia R."/>
            <person name="Han C."/>
            <person name="Goodwin L."/>
            <person name="Chen A."/>
            <person name="Palaniappan K."/>
            <person name="Land M."/>
            <person name="Hauser L."/>
            <person name="Chang Y.J."/>
            <person name="Jeffries C.D."/>
            <person name="Rohde M."/>
            <person name="Goker M."/>
            <person name="Tindall B.J."/>
            <person name="Detter J.C."/>
            <person name="Woyke T."/>
            <person name="Bristow J."/>
            <person name="Eisen J.A."/>
            <person name="Markowitz V."/>
            <person name="Hugenholtz P."/>
            <person name="Klenk H.P."/>
            <person name="Kyrpides N.C."/>
        </authorList>
    </citation>
    <scope>NUCLEOTIDE SEQUENCE [LARGE SCALE GENOMIC DNA]</scope>
    <source>
        <strain evidence="3">DSM 17132 / JCM 16389 / KACC 11308 / NBRC 106382 / 4M15</strain>
    </source>
</reference>
<dbReference type="STRING" id="649349.Lbys_1441"/>
<dbReference type="OrthoDB" id="1491239at2"/>
<dbReference type="RefSeq" id="WP_013408204.1">
    <property type="nucleotide sequence ID" value="NC_014655.1"/>
</dbReference>
<evidence type="ECO:0000313" key="3">
    <source>
        <dbReference type="Proteomes" id="UP000007435"/>
    </source>
</evidence>